<accession>A0ABU1CBI0</accession>
<dbReference type="EMBL" id="JARUHG010000001">
    <property type="protein sequence ID" value="MDR0182485.1"/>
    <property type="molecule type" value="Genomic_DNA"/>
</dbReference>
<organism evidence="8 9">
    <name type="scientific">Lysobacter arvi</name>
    <dbReference type="NCBI Taxonomy" id="3038776"/>
    <lineage>
        <taxon>Bacteria</taxon>
        <taxon>Pseudomonadati</taxon>
        <taxon>Pseudomonadota</taxon>
        <taxon>Gammaproteobacteria</taxon>
        <taxon>Lysobacterales</taxon>
        <taxon>Lysobacteraceae</taxon>
        <taxon>Lysobacter</taxon>
    </lineage>
</organism>
<keyword evidence="4 6" id="KW-1133">Transmembrane helix</keyword>
<dbReference type="Proteomes" id="UP001233535">
    <property type="component" value="Unassembled WGS sequence"/>
</dbReference>
<dbReference type="Pfam" id="PF06271">
    <property type="entry name" value="RDD"/>
    <property type="match status" value="1"/>
</dbReference>
<dbReference type="InterPro" id="IPR010432">
    <property type="entry name" value="RDD"/>
</dbReference>
<evidence type="ECO:0000256" key="4">
    <source>
        <dbReference type="ARBA" id="ARBA00022989"/>
    </source>
</evidence>
<evidence type="ECO:0000256" key="1">
    <source>
        <dbReference type="ARBA" id="ARBA00004651"/>
    </source>
</evidence>
<protein>
    <submittedName>
        <fullName evidence="8">RDD family protein</fullName>
    </submittedName>
</protein>
<evidence type="ECO:0000259" key="7">
    <source>
        <dbReference type="Pfam" id="PF06271"/>
    </source>
</evidence>
<feature type="domain" description="RDD" evidence="7">
    <location>
        <begin position="26"/>
        <end position="158"/>
    </location>
</feature>
<evidence type="ECO:0000256" key="3">
    <source>
        <dbReference type="ARBA" id="ARBA00022692"/>
    </source>
</evidence>
<evidence type="ECO:0000313" key="9">
    <source>
        <dbReference type="Proteomes" id="UP001233535"/>
    </source>
</evidence>
<feature type="transmembrane region" description="Helical" evidence="6">
    <location>
        <begin position="69"/>
        <end position="87"/>
    </location>
</feature>
<keyword evidence="2" id="KW-1003">Cell membrane</keyword>
<comment type="caution">
    <text evidence="8">The sequence shown here is derived from an EMBL/GenBank/DDBJ whole genome shotgun (WGS) entry which is preliminary data.</text>
</comment>
<reference evidence="8 9" key="1">
    <citation type="submission" date="2023-04" db="EMBL/GenBank/DDBJ databases">
        <title>Lysobacter sp. strain UC isolated from soil sample.</title>
        <authorList>
            <person name="Choksket S."/>
            <person name="Harshvardhan F."/>
            <person name="Rana R."/>
            <person name="Patil P.B."/>
            <person name="Korpole S."/>
        </authorList>
    </citation>
    <scope>NUCLEOTIDE SEQUENCE [LARGE SCALE GENOMIC DNA]</scope>
    <source>
        <strain evidence="8 9">UC</strain>
    </source>
</reference>
<name>A0ABU1CBI0_9GAMM</name>
<dbReference type="PANTHER" id="PTHR36115:SF4">
    <property type="entry name" value="MEMBRANE PROTEIN"/>
    <property type="match status" value="1"/>
</dbReference>
<proteinExistence type="predicted"/>
<keyword evidence="5 6" id="KW-0472">Membrane</keyword>
<keyword evidence="3 6" id="KW-0812">Transmembrane</keyword>
<evidence type="ECO:0000256" key="6">
    <source>
        <dbReference type="SAM" id="Phobius"/>
    </source>
</evidence>
<keyword evidence="9" id="KW-1185">Reference proteome</keyword>
<comment type="subcellular location">
    <subcellularLocation>
        <location evidence="1">Cell membrane</location>
        <topology evidence="1">Multi-pass membrane protein</topology>
    </subcellularLocation>
</comment>
<gene>
    <name evidence="8" type="ORF">P8609_05795</name>
</gene>
<evidence type="ECO:0000313" key="8">
    <source>
        <dbReference type="EMBL" id="MDR0182485.1"/>
    </source>
</evidence>
<feature type="transmembrane region" description="Helical" evidence="6">
    <location>
        <begin position="32"/>
        <end position="57"/>
    </location>
</feature>
<feature type="transmembrane region" description="Helical" evidence="6">
    <location>
        <begin position="121"/>
        <end position="146"/>
    </location>
</feature>
<dbReference type="PANTHER" id="PTHR36115">
    <property type="entry name" value="PROLINE-RICH ANTIGEN HOMOLOG-RELATED"/>
    <property type="match status" value="1"/>
</dbReference>
<evidence type="ECO:0000256" key="2">
    <source>
        <dbReference type="ARBA" id="ARBA00022475"/>
    </source>
</evidence>
<sequence length="166" mass="17791">MEQHNPYQRPQAQVADALPPDGLVPASRGKRLAAAILDTLIALAVLIPIMAFGGYFTALAQGAGLMTQLGWGLFGLAVFFAVQFVPLKATAQTWGKKAVGIRIVDMDGQQPGLPVLLGRRYLFANGIGLVPLVGGLLSIANVLFIFRSDRRCVHDLIADTRVVEAR</sequence>
<dbReference type="RefSeq" id="WP_309261623.1">
    <property type="nucleotide sequence ID" value="NZ_JARUHG010000001.1"/>
</dbReference>
<evidence type="ECO:0000256" key="5">
    <source>
        <dbReference type="ARBA" id="ARBA00023136"/>
    </source>
</evidence>
<dbReference type="InterPro" id="IPR051791">
    <property type="entry name" value="Pra-immunoreactive"/>
</dbReference>